<dbReference type="RefSeq" id="WP_214359130.1">
    <property type="nucleotide sequence ID" value="NZ_JAFEJS010000020.1"/>
</dbReference>
<dbReference type="InterPro" id="IPR013321">
    <property type="entry name" value="Arc_rbn_hlx_hlx"/>
</dbReference>
<dbReference type="EMBL" id="JAFEJS010000020">
    <property type="protein sequence ID" value="MBT1173896.1"/>
    <property type="molecule type" value="Genomic_DNA"/>
</dbReference>
<comment type="caution">
    <text evidence="1">The sequence shown here is derived from an EMBL/GenBank/DDBJ whole genome shotgun (WGS) entry which is preliminary data.</text>
</comment>
<accession>A0ABS5USX6</accession>
<dbReference type="Gene3D" id="1.10.1220.10">
    <property type="entry name" value="Met repressor-like"/>
    <property type="match status" value="1"/>
</dbReference>
<protein>
    <submittedName>
        <fullName evidence="1">Uncharacterized protein</fullName>
    </submittedName>
</protein>
<gene>
    <name evidence="1" type="ORF">JS528_11265</name>
</gene>
<proteinExistence type="predicted"/>
<sequence>MKGNVKAYRPAAAEREINEINDVFRKDTDAADDVNPLVMTSIRLHARTRIAAKVYAAEHGMKMQEVIEAALEQYIGNK</sequence>
<dbReference type="SUPFAM" id="SSF47598">
    <property type="entry name" value="Ribbon-helix-helix"/>
    <property type="match status" value="1"/>
</dbReference>
<dbReference type="InterPro" id="IPR010985">
    <property type="entry name" value="Ribbon_hlx_hlx"/>
</dbReference>
<evidence type="ECO:0000313" key="2">
    <source>
        <dbReference type="Proteomes" id="UP000773064"/>
    </source>
</evidence>
<dbReference type="Proteomes" id="UP000773064">
    <property type="component" value="Unassembled WGS sequence"/>
</dbReference>
<name>A0ABS5USX6_9BIFI</name>
<keyword evidence="2" id="KW-1185">Reference proteome</keyword>
<reference evidence="1 2" key="1">
    <citation type="journal article" date="2021" name="Environ. Microbiol.">
        <title>Genetic insights into the dark matter of the mammalian gut microbiota through targeted genome reconstruction.</title>
        <authorList>
            <person name="Lugli G.A."/>
            <person name="Alessandri G."/>
            <person name="Milani C."/>
            <person name="Viappiani A."/>
            <person name="Fontana F."/>
            <person name="Tarracchini C."/>
            <person name="Mancabelli L."/>
            <person name="Argentini C."/>
            <person name="Ruiz L."/>
            <person name="Margolles A."/>
            <person name="van Sinderen D."/>
            <person name="Turroni F."/>
            <person name="Ventura M."/>
        </authorList>
    </citation>
    <scope>NUCLEOTIDE SEQUENCE [LARGE SCALE GENOMIC DNA]</scope>
    <source>
        <strain evidence="1 2">MA2</strain>
    </source>
</reference>
<organism evidence="1 2">
    <name type="scientific">Bifidobacterium santillanense</name>
    <dbReference type="NCBI Taxonomy" id="2809028"/>
    <lineage>
        <taxon>Bacteria</taxon>
        <taxon>Bacillati</taxon>
        <taxon>Actinomycetota</taxon>
        <taxon>Actinomycetes</taxon>
        <taxon>Bifidobacteriales</taxon>
        <taxon>Bifidobacteriaceae</taxon>
        <taxon>Bifidobacterium</taxon>
    </lineage>
</organism>
<evidence type="ECO:0000313" key="1">
    <source>
        <dbReference type="EMBL" id="MBT1173896.1"/>
    </source>
</evidence>